<dbReference type="InterPro" id="IPR038727">
    <property type="entry name" value="NadR/Ttd14_AAA_dom"/>
</dbReference>
<dbReference type="EMBL" id="FMAF01000005">
    <property type="protein sequence ID" value="SCB28241.1"/>
    <property type="molecule type" value="Genomic_DNA"/>
</dbReference>
<organism evidence="2 3">
    <name type="scientific">Rhizobium lusitanum</name>
    <dbReference type="NCBI Taxonomy" id="293958"/>
    <lineage>
        <taxon>Bacteria</taxon>
        <taxon>Pseudomonadati</taxon>
        <taxon>Pseudomonadota</taxon>
        <taxon>Alphaproteobacteria</taxon>
        <taxon>Hyphomicrobiales</taxon>
        <taxon>Rhizobiaceae</taxon>
        <taxon>Rhizobium/Agrobacterium group</taxon>
        <taxon>Rhizobium</taxon>
    </lineage>
</organism>
<dbReference type="Proteomes" id="UP000199205">
    <property type="component" value="Unassembled WGS sequence"/>
</dbReference>
<evidence type="ECO:0000313" key="3">
    <source>
        <dbReference type="Proteomes" id="UP000199205"/>
    </source>
</evidence>
<feature type="domain" description="NadR/Ttd14 AAA" evidence="1">
    <location>
        <begin position="5"/>
        <end position="166"/>
    </location>
</feature>
<dbReference type="Pfam" id="PF13521">
    <property type="entry name" value="AAA_28"/>
    <property type="match status" value="1"/>
</dbReference>
<dbReference type="Gene3D" id="3.40.50.300">
    <property type="entry name" value="P-loop containing nucleotide triphosphate hydrolases"/>
    <property type="match status" value="1"/>
</dbReference>
<name>A0A1C3VKE0_9HYPH</name>
<sequence>MDRFVILSGCSGGGKSTLLEALRLHGHHVVEEPGRRIVMEELNSGGSALPWMDTAAFVRWAVDMSLADREAAAAFPGIVFFDRGLIDAASALEHLTGEPALMSYGQLHGYNKHVFLTPPWPEIYVGDRERRHDLSEAIAEYERLGVDYPALGYEIHILPKVGVADRADFVHSILGLS</sequence>
<dbReference type="OrthoDB" id="5638848at2"/>
<evidence type="ECO:0000259" key="1">
    <source>
        <dbReference type="Pfam" id="PF13521"/>
    </source>
</evidence>
<reference evidence="2 3" key="1">
    <citation type="submission" date="2016-08" db="EMBL/GenBank/DDBJ databases">
        <authorList>
            <person name="Seilhamer J.J."/>
        </authorList>
    </citation>
    <scope>NUCLEOTIDE SEQUENCE [LARGE SCALE GENOMIC DNA]</scope>
    <source>
        <strain evidence="2 3">P1-7</strain>
    </source>
</reference>
<dbReference type="SUPFAM" id="SSF52540">
    <property type="entry name" value="P-loop containing nucleoside triphosphate hydrolases"/>
    <property type="match status" value="1"/>
</dbReference>
<dbReference type="InterPro" id="IPR027417">
    <property type="entry name" value="P-loop_NTPase"/>
</dbReference>
<evidence type="ECO:0000313" key="2">
    <source>
        <dbReference type="EMBL" id="SCB28241.1"/>
    </source>
</evidence>
<proteinExistence type="predicted"/>
<accession>A0A1C3VKE0</accession>
<gene>
    <name evidence="2" type="ORF">GA0061101_105435</name>
</gene>
<dbReference type="RefSeq" id="WP_092573786.1">
    <property type="nucleotide sequence ID" value="NZ_FMAF01000005.1"/>
</dbReference>
<protein>
    <submittedName>
        <fullName evidence="2">Predicted ATPase</fullName>
    </submittedName>
</protein>
<dbReference type="AlphaFoldDB" id="A0A1C3VKE0"/>